<protein>
    <submittedName>
        <fullName evidence="1">Uncharacterized protein</fullName>
    </submittedName>
</protein>
<keyword evidence="2" id="KW-1185">Reference proteome</keyword>
<proteinExistence type="predicted"/>
<dbReference type="EMBL" id="CM044704">
    <property type="protein sequence ID" value="KAI5666133.1"/>
    <property type="molecule type" value="Genomic_DNA"/>
</dbReference>
<evidence type="ECO:0000313" key="2">
    <source>
        <dbReference type="Proteomes" id="UP001060085"/>
    </source>
</evidence>
<dbReference type="Proteomes" id="UP001060085">
    <property type="component" value="Linkage Group LG04"/>
</dbReference>
<gene>
    <name evidence="1" type="ORF">M9H77_15986</name>
</gene>
<comment type="caution">
    <text evidence="1">The sequence shown here is derived from an EMBL/GenBank/DDBJ whole genome shotgun (WGS) entry which is preliminary data.</text>
</comment>
<evidence type="ECO:0000313" key="1">
    <source>
        <dbReference type="EMBL" id="KAI5666133.1"/>
    </source>
</evidence>
<reference evidence="2" key="1">
    <citation type="journal article" date="2023" name="Nat. Plants">
        <title>Single-cell RNA sequencing provides a high-resolution roadmap for understanding the multicellular compartmentation of specialized metabolism.</title>
        <authorList>
            <person name="Sun S."/>
            <person name="Shen X."/>
            <person name="Li Y."/>
            <person name="Li Y."/>
            <person name="Wang S."/>
            <person name="Li R."/>
            <person name="Zhang H."/>
            <person name="Shen G."/>
            <person name="Guo B."/>
            <person name="Wei J."/>
            <person name="Xu J."/>
            <person name="St-Pierre B."/>
            <person name="Chen S."/>
            <person name="Sun C."/>
        </authorList>
    </citation>
    <scope>NUCLEOTIDE SEQUENCE [LARGE SCALE GENOMIC DNA]</scope>
</reference>
<name>A0ACC0AYP2_CATRO</name>
<accession>A0ACC0AYP2</accession>
<sequence length="175" mass="19839">MYCGNGDIQKVIQDIEALRDRMDVQEAAYLDQHFDEMINRFDALRVNSNRNRNDGGQRPKDQLTRGGVANVHVAANIQNQVASYNFSDENEDLILAEDQNRPTRRGVVGTFVFYLFGSLGMPRTKRFKNLLNSSQSNSTMQPPTQQPQQLEPPTQQPSQPNQVEQVVAPRKRAGH</sequence>
<organism evidence="1 2">
    <name type="scientific">Catharanthus roseus</name>
    <name type="common">Madagascar periwinkle</name>
    <name type="synonym">Vinca rosea</name>
    <dbReference type="NCBI Taxonomy" id="4058"/>
    <lineage>
        <taxon>Eukaryota</taxon>
        <taxon>Viridiplantae</taxon>
        <taxon>Streptophyta</taxon>
        <taxon>Embryophyta</taxon>
        <taxon>Tracheophyta</taxon>
        <taxon>Spermatophyta</taxon>
        <taxon>Magnoliopsida</taxon>
        <taxon>eudicotyledons</taxon>
        <taxon>Gunneridae</taxon>
        <taxon>Pentapetalae</taxon>
        <taxon>asterids</taxon>
        <taxon>lamiids</taxon>
        <taxon>Gentianales</taxon>
        <taxon>Apocynaceae</taxon>
        <taxon>Rauvolfioideae</taxon>
        <taxon>Vinceae</taxon>
        <taxon>Catharanthinae</taxon>
        <taxon>Catharanthus</taxon>
    </lineage>
</organism>